<evidence type="ECO:0000256" key="6">
    <source>
        <dbReference type="ARBA" id="ARBA00022842"/>
    </source>
</evidence>
<keyword evidence="6 8" id="KW-0460">Magnesium</keyword>
<dbReference type="AlphaFoldDB" id="A0A150WWA3"/>
<dbReference type="NCBIfam" id="NF008954">
    <property type="entry name" value="PRK12296.1"/>
    <property type="match status" value="1"/>
</dbReference>
<evidence type="ECO:0000256" key="3">
    <source>
        <dbReference type="ARBA" id="ARBA00022723"/>
    </source>
</evidence>
<evidence type="ECO:0000256" key="5">
    <source>
        <dbReference type="ARBA" id="ARBA00022801"/>
    </source>
</evidence>
<dbReference type="InterPro" id="IPR006073">
    <property type="entry name" value="GTP-bd"/>
</dbReference>
<name>A0A150WWA3_BDEBC</name>
<dbReference type="GO" id="GO:0000287">
    <property type="term" value="F:magnesium ion binding"/>
    <property type="evidence" value="ECO:0007669"/>
    <property type="project" value="InterPro"/>
</dbReference>
<dbReference type="InterPro" id="IPR027417">
    <property type="entry name" value="P-loop_NTPase"/>
</dbReference>
<feature type="compositionally biased region" description="Gly residues" evidence="9">
    <location>
        <begin position="33"/>
        <end position="42"/>
    </location>
</feature>
<feature type="domain" description="OBG-type G" evidence="10">
    <location>
        <begin position="158"/>
        <end position="338"/>
    </location>
</feature>
<feature type="binding site" evidence="8">
    <location>
        <begin position="211"/>
        <end position="214"/>
    </location>
    <ligand>
        <name>GTP</name>
        <dbReference type="ChEBI" id="CHEBI:37565"/>
    </ligand>
</feature>
<dbReference type="InterPro" id="IPR006169">
    <property type="entry name" value="GTP1_OBG_dom"/>
</dbReference>
<dbReference type="NCBIfam" id="NF008955">
    <property type="entry name" value="PRK12297.1"/>
    <property type="match status" value="1"/>
</dbReference>
<feature type="binding site" evidence="8">
    <location>
        <begin position="290"/>
        <end position="293"/>
    </location>
    <ligand>
        <name>GTP</name>
        <dbReference type="ChEBI" id="CHEBI:37565"/>
    </ligand>
</feature>
<evidence type="ECO:0000256" key="7">
    <source>
        <dbReference type="ARBA" id="ARBA00023134"/>
    </source>
</evidence>
<dbReference type="PROSITE" id="PS51710">
    <property type="entry name" value="G_OBG"/>
    <property type="match status" value="1"/>
</dbReference>
<dbReference type="EMBL" id="LUKF01000001">
    <property type="protein sequence ID" value="KYG70805.1"/>
    <property type="molecule type" value="Genomic_DNA"/>
</dbReference>
<keyword evidence="2 8" id="KW-0963">Cytoplasm</keyword>
<evidence type="ECO:0000259" key="11">
    <source>
        <dbReference type="PROSITE" id="PS51883"/>
    </source>
</evidence>
<dbReference type="HAMAP" id="MF_01454">
    <property type="entry name" value="GTPase_Obg"/>
    <property type="match status" value="1"/>
</dbReference>
<feature type="binding site" evidence="8">
    <location>
        <begin position="319"/>
        <end position="321"/>
    </location>
    <ligand>
        <name>GTP</name>
        <dbReference type="ChEBI" id="CHEBI:37565"/>
    </ligand>
</feature>
<dbReference type="GO" id="GO:0003924">
    <property type="term" value="F:GTPase activity"/>
    <property type="evidence" value="ECO:0007669"/>
    <property type="project" value="UniProtKB-UniRule"/>
</dbReference>
<dbReference type="GO" id="GO:0043022">
    <property type="term" value="F:ribosome binding"/>
    <property type="evidence" value="ECO:0007669"/>
    <property type="project" value="UniProtKB-ARBA"/>
</dbReference>
<gene>
    <name evidence="8" type="primary">obg</name>
    <name evidence="13" type="ORF">AZI85_02425</name>
    <name evidence="12" type="ORF">AZI87_06710</name>
</gene>
<feature type="region of interest" description="Disordered" evidence="9">
    <location>
        <begin position="22"/>
        <end position="42"/>
    </location>
</feature>
<dbReference type="PRINTS" id="PR00326">
    <property type="entry name" value="GTP1OBG"/>
</dbReference>
<comment type="function">
    <text evidence="8">An essential GTPase which binds GTP, GDP and possibly (p)ppGpp with moderate affinity, with high nucleotide exchange rates and a fairly low GTP hydrolysis rate. Plays a role in control of the cell cycle, stress response, ribosome biogenesis and in those bacteria that undergo differentiation, in morphogenesis control.</text>
</comment>
<dbReference type="SUPFAM" id="SSF82051">
    <property type="entry name" value="Obg GTP-binding protein N-terminal domain"/>
    <property type="match status" value="1"/>
</dbReference>
<dbReference type="EC" id="3.6.5.-" evidence="8"/>
<feature type="binding site" evidence="8">
    <location>
        <begin position="189"/>
        <end position="193"/>
    </location>
    <ligand>
        <name>GTP</name>
        <dbReference type="ChEBI" id="CHEBI:37565"/>
    </ligand>
</feature>
<evidence type="ECO:0000313" key="13">
    <source>
        <dbReference type="EMBL" id="KYG70805.1"/>
    </source>
</evidence>
<dbReference type="Pfam" id="PF01018">
    <property type="entry name" value="GTP1_OBG"/>
    <property type="match status" value="1"/>
</dbReference>
<organism evidence="13 14">
    <name type="scientific">Bdellovibrio bacteriovorus</name>
    <dbReference type="NCBI Taxonomy" id="959"/>
    <lineage>
        <taxon>Bacteria</taxon>
        <taxon>Pseudomonadati</taxon>
        <taxon>Bdellovibrionota</taxon>
        <taxon>Bdellovibrionia</taxon>
        <taxon>Bdellovibrionales</taxon>
        <taxon>Pseudobdellovibrionaceae</taxon>
        <taxon>Bdellovibrio</taxon>
    </lineage>
</organism>
<dbReference type="CDD" id="cd01898">
    <property type="entry name" value="Obg"/>
    <property type="match status" value="1"/>
</dbReference>
<keyword evidence="5 8" id="KW-0378">Hydrolase</keyword>
<dbReference type="NCBIfam" id="TIGR02729">
    <property type="entry name" value="Obg_CgtA"/>
    <property type="match status" value="1"/>
</dbReference>
<comment type="similarity">
    <text evidence="1 8">Belongs to the TRAFAC class OBG-HflX-like GTPase superfamily. OBG GTPase family.</text>
</comment>
<dbReference type="NCBIfam" id="NF008956">
    <property type="entry name" value="PRK12299.1"/>
    <property type="match status" value="1"/>
</dbReference>
<evidence type="ECO:0000256" key="2">
    <source>
        <dbReference type="ARBA" id="ARBA00022490"/>
    </source>
</evidence>
<dbReference type="RefSeq" id="WP_063205651.1">
    <property type="nucleotide sequence ID" value="NZ_CP168967.1"/>
</dbReference>
<dbReference type="GO" id="GO:0005737">
    <property type="term" value="C:cytoplasm"/>
    <property type="evidence" value="ECO:0007669"/>
    <property type="project" value="UniProtKB-SubCell"/>
</dbReference>
<evidence type="ECO:0000313" key="14">
    <source>
        <dbReference type="Proteomes" id="UP000075391"/>
    </source>
</evidence>
<dbReference type="Gene3D" id="2.70.210.12">
    <property type="entry name" value="GTP1/OBG domain"/>
    <property type="match status" value="1"/>
</dbReference>
<dbReference type="InterPro" id="IPR014100">
    <property type="entry name" value="GTP-bd_Obg/CgtA"/>
</dbReference>
<evidence type="ECO:0000256" key="9">
    <source>
        <dbReference type="SAM" id="MobiDB-lite"/>
    </source>
</evidence>
<dbReference type="GO" id="GO:0005525">
    <property type="term" value="F:GTP binding"/>
    <property type="evidence" value="ECO:0007669"/>
    <property type="project" value="UniProtKB-UniRule"/>
</dbReference>
<evidence type="ECO:0000313" key="15">
    <source>
        <dbReference type="Proteomes" id="UP000075799"/>
    </source>
</evidence>
<evidence type="ECO:0000256" key="8">
    <source>
        <dbReference type="HAMAP-Rule" id="MF_01454"/>
    </source>
</evidence>
<dbReference type="OrthoDB" id="5297820at2"/>
<dbReference type="EMBL" id="LUKD01000001">
    <property type="protein sequence ID" value="KYG68912.1"/>
    <property type="molecule type" value="Genomic_DNA"/>
</dbReference>
<keyword evidence="3 8" id="KW-0479">Metal-binding</keyword>
<keyword evidence="4 8" id="KW-0547">Nucleotide-binding</keyword>
<evidence type="ECO:0000256" key="1">
    <source>
        <dbReference type="ARBA" id="ARBA00007699"/>
    </source>
</evidence>
<reference evidence="14 15" key="1">
    <citation type="submission" date="2016-03" db="EMBL/GenBank/DDBJ databases">
        <authorList>
            <person name="Ploux O."/>
        </authorList>
    </citation>
    <scope>NUCLEOTIDE SEQUENCE [LARGE SCALE GENOMIC DNA]</scope>
    <source>
        <strain evidence="13 14">BER2</strain>
        <strain evidence="12 15">EC13</strain>
    </source>
</reference>
<evidence type="ECO:0000313" key="12">
    <source>
        <dbReference type="EMBL" id="KYG68912.1"/>
    </source>
</evidence>
<feature type="binding site" evidence="8">
    <location>
        <begin position="164"/>
        <end position="171"/>
    </location>
    <ligand>
        <name>GTP</name>
        <dbReference type="ChEBI" id="CHEBI:37565"/>
    </ligand>
</feature>
<feature type="binding site" evidence="8">
    <location>
        <position position="191"/>
    </location>
    <ligand>
        <name>Mg(2+)</name>
        <dbReference type="ChEBI" id="CHEBI:18420"/>
    </ligand>
</feature>
<comment type="caution">
    <text evidence="13">The sequence shown here is derived from an EMBL/GenBank/DDBJ whole genome shotgun (WGS) entry which is preliminary data.</text>
</comment>
<protein>
    <recommendedName>
        <fullName evidence="8">GTPase Obg</fullName>
        <ecNumber evidence="8">3.6.5.-</ecNumber>
    </recommendedName>
    <alternativeName>
        <fullName evidence="8">GTP-binding protein Obg</fullName>
    </alternativeName>
</protein>
<proteinExistence type="inferred from homology"/>
<dbReference type="PROSITE" id="PS51883">
    <property type="entry name" value="OBG"/>
    <property type="match status" value="1"/>
</dbReference>
<dbReference type="Proteomes" id="UP000075799">
    <property type="component" value="Unassembled WGS sequence"/>
</dbReference>
<dbReference type="PIRSF" id="PIRSF002401">
    <property type="entry name" value="GTP_bd_Obg/CgtA"/>
    <property type="match status" value="1"/>
</dbReference>
<sequence>MKFIDEVKISLASGRGGPGCVSYRRESLMPRGGPDGGNGGKGGDVIIRTSKHINSLVDIRQNKRYAAQNGQMGMGRQKSGHNGEDLVMIVPEGTVIRTLEGEIIVDMTGISEYVLLKGGRGGMGNEFFKTSVNQAPDYAQPGEDGEEIEVKLELKLIADVGIIGFPNAGKSTLISRISAARPKIADYPFTTLTPNLGVVKAGDYTSFVVADIPGLVKGAHEGVGLGIQFLKHIERTRLFIHLIDASGMSGRDPVEDYLDINNELKMYDTNNEDKEGFFPLATRPQFVVLNKIDTLSETQLMKLKNKFKDISGQEPYAISAVTGKNIKEFIQELARQIMQEEEE</sequence>
<comment type="cofactor">
    <cofactor evidence="8">
        <name>Mg(2+)</name>
        <dbReference type="ChEBI" id="CHEBI:18420"/>
    </cofactor>
</comment>
<evidence type="ECO:0000256" key="4">
    <source>
        <dbReference type="ARBA" id="ARBA00022741"/>
    </source>
</evidence>
<dbReference type="FunFam" id="2.70.210.12:FF:000001">
    <property type="entry name" value="GTPase Obg"/>
    <property type="match status" value="1"/>
</dbReference>
<dbReference type="PROSITE" id="PS00905">
    <property type="entry name" value="GTP1_OBG"/>
    <property type="match status" value="1"/>
</dbReference>
<dbReference type="PANTHER" id="PTHR11702:SF31">
    <property type="entry name" value="MITOCHONDRIAL RIBOSOME-ASSOCIATED GTPASE 2"/>
    <property type="match status" value="1"/>
</dbReference>
<dbReference type="PANTHER" id="PTHR11702">
    <property type="entry name" value="DEVELOPMENTALLY REGULATED GTP-BINDING PROTEIN-RELATED"/>
    <property type="match status" value="1"/>
</dbReference>
<keyword evidence="7 8" id="KW-0342">GTP-binding</keyword>
<dbReference type="InterPro" id="IPR036726">
    <property type="entry name" value="GTP1_OBG_dom_sf"/>
</dbReference>
<feature type="domain" description="Obg" evidence="11">
    <location>
        <begin position="1"/>
        <end position="157"/>
    </location>
</feature>
<accession>A0A150WWA3</accession>
<dbReference type="InterPro" id="IPR031167">
    <property type="entry name" value="G_OBG"/>
</dbReference>
<comment type="subunit">
    <text evidence="8">Monomer.</text>
</comment>
<dbReference type="Gene3D" id="3.40.50.300">
    <property type="entry name" value="P-loop containing nucleotide triphosphate hydrolases"/>
    <property type="match status" value="1"/>
</dbReference>
<dbReference type="Pfam" id="PF01926">
    <property type="entry name" value="MMR_HSR1"/>
    <property type="match status" value="1"/>
</dbReference>
<dbReference type="SUPFAM" id="SSF52540">
    <property type="entry name" value="P-loop containing nucleoside triphosphate hydrolases"/>
    <property type="match status" value="1"/>
</dbReference>
<dbReference type="GO" id="GO:0042254">
    <property type="term" value="P:ribosome biogenesis"/>
    <property type="evidence" value="ECO:0007669"/>
    <property type="project" value="UniProtKB-UniRule"/>
</dbReference>
<dbReference type="InterPro" id="IPR006074">
    <property type="entry name" value="GTP1-OBG_CS"/>
</dbReference>
<comment type="subcellular location">
    <subcellularLocation>
        <location evidence="8">Cytoplasm</location>
    </subcellularLocation>
</comment>
<evidence type="ECO:0000259" key="10">
    <source>
        <dbReference type="PROSITE" id="PS51710"/>
    </source>
</evidence>
<dbReference type="Proteomes" id="UP000075391">
    <property type="component" value="Unassembled WGS sequence"/>
</dbReference>
<dbReference type="InterPro" id="IPR045086">
    <property type="entry name" value="OBG_GTPase"/>
</dbReference>
<feature type="binding site" evidence="8">
    <location>
        <position position="171"/>
    </location>
    <ligand>
        <name>Mg(2+)</name>
        <dbReference type="ChEBI" id="CHEBI:18420"/>
    </ligand>
</feature>